<dbReference type="PANTHER" id="PTHR12558:SF13">
    <property type="entry name" value="CELL DIVISION CYCLE PROTEIN 27 HOMOLOG"/>
    <property type="match status" value="1"/>
</dbReference>
<sequence>MNGITPTPIASQQSEKLEALIDQGQFKDALDYALDEWGPMQSWQTIEQRIYSIKLCYHLGGDRLSDAILLRTYRENKQSTKILDRMMYYKLSHLGLILGSEFMQEHEQTMLADHAIRPQFYAFKSIISREQKDFEVAEKLLEAAQEESQKNANCTQSDMRFYRILKVRLLLEQDRDEDALNLAQELFSAEPTVGTLRVYIQVVQKIEDLKAGTNLLKAHIERFQSCLLWMQLASMSATELDWDTCQVALKRHHELKVFDDKYDKQRAIAYEGQIKLHHGDYEAAREILSKHKSKYWQIVCENLAKHQELETDKATLGVKVLDVPFYRQEHLTCAPTTLSAIAAYFGKKHDSKSIADEICYSGTPDTSERRWLRENNFYFVEFDLQEQYLTQLIDSGVPFGLVTTSAFSAHLQAVIGYNSHTGSMFTMDPGYSGMQEMLIKETLESEAFAGARCVAFVPREKQDLLTNFVPSDHAFYELWDKYMLAKELNDVAVAKQFVEALHNEDAQHRLSVKAGRDFALWSGQLDVLQELNESLLEQHPDQTILLSSQYYCLRDLGRREEALNKLATYLDKNKNLYLSRVLFDEIYDTNERPELSKKLLTFLKKYGSYIEEVYQSLAHYYWNEGERVKALTHYRIAFCMDDTSEAYVESYFKASRFLQGEDEVLAFLTRRFNKYIKRSPLPAISLLRAYELSNEEHKGIEFLEQALVVHPHHITLLNTLGSKLITYGQLDKFESYREQFERYLSADDVNYLNAKYQVRQGALQDALPLYNALFEQSPLQSKTADAYFGLLQSLSMTKELDDELNKAMSSYPDNATVQDYLIYWHSDAETQKRTLERAISHRPDNGSLRRQLIDKLIYLGQKERALTVAKESFLVLPKDIECKAYLARANAVIGNFDEAKDIAKSVLMRNIDNDLAFNVLMTSSRHNDDKIESLQFVFEQIKLQVVFGDSAWNYWFEACRTVSDEVLQSFTDYLISDLPHLWYAYAINGFYQKQQGHLDKALEYFQKGIEKFPFTPRLHKEEGHLYELLEQTEAAKKSYFNALEINPGWSEVVKLIVDLFEKEMRFDEAINVLKKALKHTHDDGILHGYLADLYLQKNDDESAYTCLEKAVEHQADYNWAWHQISQIGDRTDRPSLALELARELSEKYPYLAQAWCNLSAQSEDRDEKLAYIRKAIAVNPLFQNAYSALADFYREVGDYHQALAVFKDTPWNGELPFQLASLQAQIYAQTGQYENAAQVLQNLLSGSEGNSHLWQKLYEWLYQLDRKSDIVKASYKQIELNKHDANSLCIASEMLSLYGGEQDKLAADQHLLRAHKLAPNDQYITLTLADALMEKGEFDEALSTLIDFERFSTSPFATARKVMCHLELEEQETALSLYKDLLNDLESDYWSLNKPFEAMIRKLGFNDAISIYTERLSELNEVQAYVWADNNLTVLGVAEYKKLLKEIKEIKHDPLHAGATRAIFEAWNDQHKKGDKKVIQEYEEIICRYSPVFEQASMQLIARNDYQTLINLYDRFENVSDLSMFSYYQVRCAYQLLNQWDKAGEVIRLGIQQQPDNTLQNMKLWYFYELWRTGHIFSDEELSVIDYHELIEIERYVFATLKVAVKLGERDLESCLDDITPELRKCQQDNQEVSGHPLASAAQSLLKERLLARVSSSGFFSKLLIKWKLSNRF</sequence>
<dbReference type="Pfam" id="PF14559">
    <property type="entry name" value="TPR_19"/>
    <property type="match status" value="1"/>
</dbReference>
<gene>
    <name evidence="2" type="ORF">RM544_00785</name>
</gene>
<protein>
    <submittedName>
        <fullName evidence="2">Tetratricopeptide repeat protein</fullName>
    </submittedName>
</protein>
<dbReference type="InterPro" id="IPR019734">
    <property type="entry name" value="TPR_rpt"/>
</dbReference>
<organism evidence="2 3">
    <name type="scientific">Brumicola blandensis</name>
    <dbReference type="NCBI Taxonomy" id="3075611"/>
    <lineage>
        <taxon>Bacteria</taxon>
        <taxon>Pseudomonadati</taxon>
        <taxon>Pseudomonadota</taxon>
        <taxon>Gammaproteobacteria</taxon>
        <taxon>Alteromonadales</taxon>
        <taxon>Alteromonadaceae</taxon>
        <taxon>Brumicola</taxon>
    </lineage>
</organism>
<dbReference type="PANTHER" id="PTHR12558">
    <property type="entry name" value="CELL DIVISION CYCLE 16,23,27"/>
    <property type="match status" value="1"/>
</dbReference>
<dbReference type="Proteomes" id="UP001249020">
    <property type="component" value="Unassembled WGS sequence"/>
</dbReference>
<reference evidence="2 3" key="1">
    <citation type="submission" date="2023-09" db="EMBL/GenBank/DDBJ databases">
        <authorList>
            <person name="Rey-Velasco X."/>
        </authorList>
    </citation>
    <scope>NUCLEOTIDE SEQUENCE [LARGE SCALE GENOMIC DNA]</scope>
    <source>
        <strain evidence="2 3">W409</strain>
    </source>
</reference>
<feature type="domain" description="Peptidase C39-like" evidence="1">
    <location>
        <begin position="321"/>
        <end position="429"/>
    </location>
</feature>
<accession>A0AAW8QYW4</accession>
<dbReference type="Pfam" id="PF13176">
    <property type="entry name" value="TPR_7"/>
    <property type="match status" value="1"/>
</dbReference>
<evidence type="ECO:0000259" key="1">
    <source>
        <dbReference type="Pfam" id="PF13529"/>
    </source>
</evidence>
<dbReference type="Pfam" id="PF13529">
    <property type="entry name" value="Peptidase_C39_2"/>
    <property type="match status" value="1"/>
</dbReference>
<dbReference type="Gene3D" id="1.25.40.10">
    <property type="entry name" value="Tetratricopeptide repeat domain"/>
    <property type="match status" value="4"/>
</dbReference>
<evidence type="ECO:0000313" key="2">
    <source>
        <dbReference type="EMBL" id="MDT0581065.1"/>
    </source>
</evidence>
<comment type="caution">
    <text evidence="2">The sequence shown here is derived from an EMBL/GenBank/DDBJ whole genome shotgun (WGS) entry which is preliminary data.</text>
</comment>
<name>A0AAW8QYW4_9ALTE</name>
<evidence type="ECO:0000313" key="3">
    <source>
        <dbReference type="Proteomes" id="UP001249020"/>
    </source>
</evidence>
<dbReference type="RefSeq" id="WP_311359880.1">
    <property type="nucleotide sequence ID" value="NZ_JAVRIE010000001.1"/>
</dbReference>
<dbReference type="SUPFAM" id="SSF48452">
    <property type="entry name" value="TPR-like"/>
    <property type="match status" value="4"/>
</dbReference>
<dbReference type="SMART" id="SM00028">
    <property type="entry name" value="TPR"/>
    <property type="match status" value="10"/>
</dbReference>
<keyword evidence="3" id="KW-1185">Reference proteome</keyword>
<dbReference type="InterPro" id="IPR011990">
    <property type="entry name" value="TPR-like_helical_dom_sf"/>
</dbReference>
<dbReference type="InterPro" id="IPR039564">
    <property type="entry name" value="Peptidase_C39-like"/>
</dbReference>
<dbReference type="EMBL" id="JAVRIE010000001">
    <property type="protein sequence ID" value="MDT0581065.1"/>
    <property type="molecule type" value="Genomic_DNA"/>
</dbReference>
<proteinExistence type="predicted"/>